<keyword evidence="3" id="KW-1185">Reference proteome</keyword>
<dbReference type="EMBL" id="JBICRM010000038">
    <property type="protein sequence ID" value="MFG1709673.1"/>
    <property type="molecule type" value="Genomic_DNA"/>
</dbReference>
<dbReference type="Proteomes" id="UP001603978">
    <property type="component" value="Unassembled WGS sequence"/>
</dbReference>
<dbReference type="InterPro" id="IPR037401">
    <property type="entry name" value="SnoaL-like"/>
</dbReference>
<protein>
    <submittedName>
        <fullName evidence="2">Nuclear transport factor 2 family protein</fullName>
    </submittedName>
</protein>
<dbReference type="Pfam" id="PF12680">
    <property type="entry name" value="SnoaL_2"/>
    <property type="match status" value="1"/>
</dbReference>
<dbReference type="RefSeq" id="WP_393174680.1">
    <property type="nucleotide sequence ID" value="NZ_JBICRM010000038.1"/>
</dbReference>
<proteinExistence type="predicted"/>
<dbReference type="InterPro" id="IPR032710">
    <property type="entry name" value="NTF2-like_dom_sf"/>
</dbReference>
<accession>A0ABW7AUB7</accession>
<evidence type="ECO:0000313" key="3">
    <source>
        <dbReference type="Proteomes" id="UP001603978"/>
    </source>
</evidence>
<evidence type="ECO:0000313" key="2">
    <source>
        <dbReference type="EMBL" id="MFG1709673.1"/>
    </source>
</evidence>
<comment type="caution">
    <text evidence="2">The sequence shown here is derived from an EMBL/GenBank/DDBJ whole genome shotgun (WGS) entry which is preliminary data.</text>
</comment>
<reference evidence="2 3" key="1">
    <citation type="submission" date="2024-10" db="EMBL/GenBank/DDBJ databases">
        <authorList>
            <person name="Topkara A.R."/>
            <person name="Saygin H."/>
        </authorList>
    </citation>
    <scope>NUCLEOTIDE SEQUENCE [LARGE SCALE GENOMIC DNA]</scope>
    <source>
        <strain evidence="2 3">M3C6</strain>
    </source>
</reference>
<dbReference type="PANTHER" id="PTHR41252:SF1">
    <property type="entry name" value="BLR2505 PROTEIN"/>
    <property type="match status" value="1"/>
</dbReference>
<dbReference type="PANTHER" id="PTHR41252">
    <property type="entry name" value="BLR2505 PROTEIN"/>
    <property type="match status" value="1"/>
</dbReference>
<evidence type="ECO:0000259" key="1">
    <source>
        <dbReference type="Pfam" id="PF12680"/>
    </source>
</evidence>
<feature type="domain" description="SnoaL-like" evidence="1">
    <location>
        <begin position="10"/>
        <end position="113"/>
    </location>
</feature>
<gene>
    <name evidence="2" type="ORF">ACFLIM_41475</name>
</gene>
<dbReference type="SUPFAM" id="SSF54427">
    <property type="entry name" value="NTF2-like"/>
    <property type="match status" value="1"/>
</dbReference>
<dbReference type="Gene3D" id="3.10.450.50">
    <property type="match status" value="1"/>
</dbReference>
<organism evidence="2 3">
    <name type="scientific">Nonomuraea marmarensis</name>
    <dbReference type="NCBI Taxonomy" id="3351344"/>
    <lineage>
        <taxon>Bacteria</taxon>
        <taxon>Bacillati</taxon>
        <taxon>Actinomycetota</taxon>
        <taxon>Actinomycetes</taxon>
        <taxon>Streptosporangiales</taxon>
        <taxon>Streptosporangiaceae</taxon>
        <taxon>Nonomuraea</taxon>
    </lineage>
</organism>
<name>A0ABW7AUB7_9ACTN</name>
<sequence>MSYSNLEIMRGLYAAFAVRDLETISAAIHPEFVMRQSELLPWGGRRQGPEGFLAFLGTLLSHLDPALDIEALYDAGDHVVQVGHSHGTVIADGTPYRVPEVHIWQLRDGLITAYQVYVDVPAMLDALNDGTSSRS</sequence>